<evidence type="ECO:0000259" key="1">
    <source>
        <dbReference type="Pfam" id="PF12146"/>
    </source>
</evidence>
<keyword evidence="3" id="KW-1185">Reference proteome</keyword>
<evidence type="ECO:0000313" key="3">
    <source>
        <dbReference type="Proteomes" id="UP000255328"/>
    </source>
</evidence>
<evidence type="ECO:0000313" key="2">
    <source>
        <dbReference type="EMBL" id="STO31158.1"/>
    </source>
</evidence>
<dbReference type="Pfam" id="PF12146">
    <property type="entry name" value="Hydrolase_4"/>
    <property type="match status" value="1"/>
</dbReference>
<dbReference type="EMBL" id="UGGU01000003">
    <property type="protein sequence ID" value="STO31158.1"/>
    <property type="molecule type" value="Genomic_DNA"/>
</dbReference>
<dbReference type="InterPro" id="IPR050266">
    <property type="entry name" value="AB_hydrolase_sf"/>
</dbReference>
<dbReference type="PANTHER" id="PTHR43798:SF33">
    <property type="entry name" value="HYDROLASE, PUTATIVE (AFU_ORTHOLOGUE AFUA_2G14860)-RELATED"/>
    <property type="match status" value="1"/>
</dbReference>
<sequence>MLYYKVYGKSPEKEWLILIHPLGGSSKAFYRQIKEFQKYFNLLTLDLPGHGRSQDMDILALNIDTVTKEIYEVLKKENIESTYLLGVCLGNVIVDLLIKENRIKIKGVVYGAAVTKLNYFHTFLLNVGKVIKKFSSHSFLYTLFAYIIIPTQKKSRLIFIAEAKKMKRENFFRWFQLIVDHKNFYNTFNSNSEIPSLYIYGDEDYLFIKKTKEYIKGKKNKELLVINNSGHMCNIDNFRYFNKVALEFLTFLN</sequence>
<dbReference type="GO" id="GO:0016020">
    <property type="term" value="C:membrane"/>
    <property type="evidence" value="ECO:0007669"/>
    <property type="project" value="TreeGrafter"/>
</dbReference>
<reference evidence="2 3" key="1">
    <citation type="submission" date="2018-06" db="EMBL/GenBank/DDBJ databases">
        <authorList>
            <consortium name="Pathogen Informatics"/>
            <person name="Doyle S."/>
        </authorList>
    </citation>
    <scope>NUCLEOTIDE SEQUENCE [LARGE SCALE GENOMIC DNA]</scope>
    <source>
        <strain evidence="2 3">NCTC10723</strain>
    </source>
</reference>
<dbReference type="PANTHER" id="PTHR43798">
    <property type="entry name" value="MONOACYLGLYCEROL LIPASE"/>
    <property type="match status" value="1"/>
</dbReference>
<name>A0A377GW06_9FUSO</name>
<dbReference type="RefSeq" id="WP_172606938.1">
    <property type="nucleotide sequence ID" value="NZ_UGGU01000003.1"/>
</dbReference>
<gene>
    <name evidence="2" type="ORF">NCTC10723_00598</name>
</gene>
<dbReference type="InterPro" id="IPR029058">
    <property type="entry name" value="AB_hydrolase_fold"/>
</dbReference>
<dbReference type="Gene3D" id="3.40.50.1820">
    <property type="entry name" value="alpha/beta hydrolase"/>
    <property type="match status" value="1"/>
</dbReference>
<protein>
    <submittedName>
        <fullName evidence="2">2-succinyl-6-hydroxy-2,4-cyclohexadiene-1-carboxy late synthase</fullName>
    </submittedName>
</protein>
<dbReference type="Proteomes" id="UP000255328">
    <property type="component" value="Unassembled WGS sequence"/>
</dbReference>
<dbReference type="InterPro" id="IPR022742">
    <property type="entry name" value="Hydrolase_4"/>
</dbReference>
<dbReference type="AlphaFoldDB" id="A0A377GW06"/>
<dbReference type="SUPFAM" id="SSF53474">
    <property type="entry name" value="alpha/beta-Hydrolases"/>
    <property type="match status" value="1"/>
</dbReference>
<accession>A0A377GW06</accession>
<feature type="domain" description="Serine aminopeptidase S33" evidence="1">
    <location>
        <begin position="13"/>
        <end position="232"/>
    </location>
</feature>
<proteinExistence type="predicted"/>
<organism evidence="2 3">
    <name type="scientific">Fusobacterium necrogenes</name>
    <dbReference type="NCBI Taxonomy" id="858"/>
    <lineage>
        <taxon>Bacteria</taxon>
        <taxon>Fusobacteriati</taxon>
        <taxon>Fusobacteriota</taxon>
        <taxon>Fusobacteriia</taxon>
        <taxon>Fusobacteriales</taxon>
        <taxon>Fusobacteriaceae</taxon>
        <taxon>Fusobacterium</taxon>
    </lineage>
</organism>